<organism evidence="9">
    <name type="scientific">Dictyoglomus thermophilum</name>
    <dbReference type="NCBI Taxonomy" id="14"/>
    <lineage>
        <taxon>Bacteria</taxon>
        <taxon>Pseudomonadati</taxon>
        <taxon>Dictyoglomota</taxon>
        <taxon>Dictyoglomia</taxon>
        <taxon>Dictyoglomales</taxon>
        <taxon>Dictyoglomaceae</taxon>
        <taxon>Dictyoglomus</taxon>
    </lineage>
</organism>
<proteinExistence type="inferred from homology"/>
<feature type="transmembrane region" description="Helical" evidence="8">
    <location>
        <begin position="89"/>
        <end position="109"/>
    </location>
</feature>
<feature type="transmembrane region" description="Helical" evidence="8">
    <location>
        <begin position="121"/>
        <end position="146"/>
    </location>
</feature>
<feature type="transmembrane region" description="Helical" evidence="8">
    <location>
        <begin position="279"/>
        <end position="297"/>
    </location>
</feature>
<dbReference type="Gene3D" id="1.20.1530.20">
    <property type="match status" value="1"/>
</dbReference>
<keyword evidence="6 8" id="KW-1133">Transmembrane helix</keyword>
<comment type="caution">
    <text evidence="9">The sequence shown here is derived from an EMBL/GenBank/DDBJ whole genome shotgun (WGS) entry which is preliminary data.</text>
</comment>
<evidence type="ECO:0000256" key="7">
    <source>
        <dbReference type="ARBA" id="ARBA00023136"/>
    </source>
</evidence>
<dbReference type="GO" id="GO:0005886">
    <property type="term" value="C:plasma membrane"/>
    <property type="evidence" value="ECO:0007669"/>
    <property type="project" value="UniProtKB-SubCell"/>
</dbReference>
<evidence type="ECO:0000256" key="6">
    <source>
        <dbReference type="ARBA" id="ARBA00022989"/>
    </source>
</evidence>
<evidence type="ECO:0000256" key="1">
    <source>
        <dbReference type="ARBA" id="ARBA00004651"/>
    </source>
</evidence>
<keyword evidence="4" id="KW-1003">Cell membrane</keyword>
<evidence type="ECO:0000313" key="9">
    <source>
        <dbReference type="EMBL" id="HFX14206.1"/>
    </source>
</evidence>
<accession>A0A7C3MS31</accession>
<dbReference type="AlphaFoldDB" id="A0A7C3MS31"/>
<dbReference type="GO" id="GO:0055085">
    <property type="term" value="P:transmembrane transport"/>
    <property type="evidence" value="ECO:0007669"/>
    <property type="project" value="InterPro"/>
</dbReference>
<keyword evidence="5 8" id="KW-0812">Transmembrane</keyword>
<feature type="transmembrane region" description="Helical" evidence="8">
    <location>
        <begin position="30"/>
        <end position="49"/>
    </location>
</feature>
<feature type="transmembrane region" description="Helical" evidence="8">
    <location>
        <begin position="182"/>
        <end position="203"/>
    </location>
</feature>
<reference evidence="9" key="1">
    <citation type="journal article" date="2020" name="mSystems">
        <title>Genome- and Community-Level Interaction Insights into Carbon Utilization and Element Cycling Functions of Hydrothermarchaeota in Hydrothermal Sediment.</title>
        <authorList>
            <person name="Zhou Z."/>
            <person name="Liu Y."/>
            <person name="Xu W."/>
            <person name="Pan J."/>
            <person name="Luo Z.H."/>
            <person name="Li M."/>
        </authorList>
    </citation>
    <scope>NUCLEOTIDE SEQUENCE [LARGE SCALE GENOMIC DNA]</scope>
    <source>
        <strain evidence="9">SpSt-81</strain>
    </source>
</reference>
<dbReference type="Pfam" id="PF03547">
    <property type="entry name" value="Mem_trans"/>
    <property type="match status" value="1"/>
</dbReference>
<keyword evidence="7 8" id="KW-0472">Membrane</keyword>
<evidence type="ECO:0000256" key="2">
    <source>
        <dbReference type="ARBA" id="ARBA00010145"/>
    </source>
</evidence>
<dbReference type="PANTHER" id="PTHR36838:SF1">
    <property type="entry name" value="SLR1864 PROTEIN"/>
    <property type="match status" value="1"/>
</dbReference>
<dbReference type="EMBL" id="DTIN01000039">
    <property type="protein sequence ID" value="HFX14206.1"/>
    <property type="molecule type" value="Genomic_DNA"/>
</dbReference>
<comment type="subcellular location">
    <subcellularLocation>
        <location evidence="1">Cell membrane</location>
        <topology evidence="1">Multi-pass membrane protein</topology>
    </subcellularLocation>
</comment>
<evidence type="ECO:0000256" key="4">
    <source>
        <dbReference type="ARBA" id="ARBA00022475"/>
    </source>
</evidence>
<sequence>MSKTLITLILISLLGFISKYKIFREEDREIFSKFVYNFSLPALVFYSIYTNPPQISLYKVVIVEWIVSIITGILALLIGFGLNLNKKTIGSLFLVSVGGNVTFLGYPIMEKLYGNQGLTVAIIYDQLGMIIFIYTIGIILISLLSAQKVNLNFTIKKVVNNPPLWGLILGFIISPYKLPDFLIDSLSILGKATTPLMMFLLGLSFSKPQKNNKSTLGIISGITLKLLLFPFLALIFSRVLGITDVPYKVTVLESAMPSMLTALVLALQFDLDSVFASHVIIYSTLISLITLNLWIGVI</sequence>
<dbReference type="InterPro" id="IPR038770">
    <property type="entry name" value="Na+/solute_symporter_sf"/>
</dbReference>
<feature type="transmembrane region" description="Helical" evidence="8">
    <location>
        <begin position="158"/>
        <end position="176"/>
    </location>
</feature>
<dbReference type="InterPro" id="IPR004776">
    <property type="entry name" value="Mem_transp_PIN-like"/>
</dbReference>
<keyword evidence="3" id="KW-0813">Transport</keyword>
<feature type="transmembrane region" description="Helical" evidence="8">
    <location>
        <begin position="6"/>
        <end position="23"/>
    </location>
</feature>
<feature type="transmembrane region" description="Helical" evidence="8">
    <location>
        <begin position="215"/>
        <end position="237"/>
    </location>
</feature>
<name>A0A7C3MS31_DICTH</name>
<evidence type="ECO:0000256" key="8">
    <source>
        <dbReference type="SAM" id="Phobius"/>
    </source>
</evidence>
<dbReference type="PANTHER" id="PTHR36838">
    <property type="entry name" value="AUXIN EFFLUX CARRIER FAMILY PROTEIN"/>
    <property type="match status" value="1"/>
</dbReference>
<evidence type="ECO:0000256" key="3">
    <source>
        <dbReference type="ARBA" id="ARBA00022448"/>
    </source>
</evidence>
<protein>
    <submittedName>
        <fullName evidence="9">AEC family transporter</fullName>
    </submittedName>
</protein>
<feature type="transmembrane region" description="Helical" evidence="8">
    <location>
        <begin position="61"/>
        <end position="82"/>
    </location>
</feature>
<evidence type="ECO:0000256" key="5">
    <source>
        <dbReference type="ARBA" id="ARBA00022692"/>
    </source>
</evidence>
<comment type="similarity">
    <text evidence="2">Belongs to the auxin efflux carrier (TC 2.A.69) family.</text>
</comment>
<gene>
    <name evidence="9" type="ORF">ENW00_08720</name>
</gene>